<evidence type="ECO:0000313" key="4">
    <source>
        <dbReference type="Proteomes" id="UP000295504"/>
    </source>
</evidence>
<dbReference type="Pfam" id="PF12164">
    <property type="entry name" value="SporV_AA"/>
    <property type="match status" value="1"/>
</dbReference>
<dbReference type="Gene3D" id="2.60.480.10">
    <property type="entry name" value="eubacterium ventriosum atcc domain"/>
    <property type="match status" value="1"/>
</dbReference>
<dbReference type="AlphaFoldDB" id="A0A4R2TLL7"/>
<dbReference type="Proteomes" id="UP000295504">
    <property type="component" value="Unassembled WGS sequence"/>
</dbReference>
<keyword evidence="1" id="KW-0812">Transmembrane</keyword>
<keyword evidence="1" id="KW-1133">Transmembrane helix</keyword>
<feature type="transmembrane region" description="Helical" evidence="1">
    <location>
        <begin position="101"/>
        <end position="121"/>
    </location>
</feature>
<dbReference type="OrthoDB" id="9782754at2"/>
<keyword evidence="4" id="KW-1185">Reference proteome</keyword>
<reference evidence="3 4" key="1">
    <citation type="submission" date="2019-03" db="EMBL/GenBank/DDBJ databases">
        <title>Genomic Encyclopedia of Type Strains, Phase IV (KMG-IV): sequencing the most valuable type-strain genomes for metagenomic binning, comparative biology and taxonomic classification.</title>
        <authorList>
            <person name="Goeker M."/>
        </authorList>
    </citation>
    <scope>NUCLEOTIDE SEQUENCE [LARGE SCALE GENOMIC DNA]</scope>
    <source>
        <strain evidence="3 4">DSM 100013</strain>
    </source>
</reference>
<name>A0A4R2TLL7_9FIRM</name>
<gene>
    <name evidence="3" type="ORF">EDD79_10185</name>
</gene>
<accession>A0A4R2TLL7</accession>
<dbReference type="InterPro" id="IPR021997">
    <property type="entry name" value="SporV_AA"/>
</dbReference>
<evidence type="ECO:0000256" key="1">
    <source>
        <dbReference type="SAM" id="Phobius"/>
    </source>
</evidence>
<dbReference type="EMBL" id="SLYC01000018">
    <property type="protein sequence ID" value="TCQ02125.1"/>
    <property type="molecule type" value="Genomic_DNA"/>
</dbReference>
<feature type="domain" description="Stage V sporulation protein AA" evidence="2">
    <location>
        <begin position="5"/>
        <end position="92"/>
    </location>
</feature>
<sequence length="205" mass="23597">MQDYKEVYVQSKGKAIIAPKNRIQLKEIVDIYAKNNLKEEIENIVYIIEDLNMNNTYIISLITIVNLIKSKFQDTTIIVIGDSEVVLNFKDKHLQNHTKYVGLRVALISFILFIGAITAIINFHSDVNMSEAHKTIYKVVTGVESDTPYLLQIPYSIGIGVGMSVFFNHVFKKRINNEPSPLEVEMYLYQQNMDEYIKDNSKNNK</sequence>
<comment type="caution">
    <text evidence="3">The sequence shown here is derived from an EMBL/GenBank/DDBJ whole genome shotgun (WGS) entry which is preliminary data.</text>
</comment>
<keyword evidence="1" id="KW-0472">Membrane</keyword>
<feature type="transmembrane region" description="Helical" evidence="1">
    <location>
        <begin position="153"/>
        <end position="171"/>
    </location>
</feature>
<organism evidence="3 4">
    <name type="scientific">Serpentinicella alkaliphila</name>
    <dbReference type="NCBI Taxonomy" id="1734049"/>
    <lineage>
        <taxon>Bacteria</taxon>
        <taxon>Bacillati</taxon>
        <taxon>Bacillota</taxon>
        <taxon>Clostridia</taxon>
        <taxon>Peptostreptococcales</taxon>
        <taxon>Natronincolaceae</taxon>
        <taxon>Serpentinicella</taxon>
    </lineage>
</organism>
<proteinExistence type="predicted"/>
<evidence type="ECO:0000259" key="2">
    <source>
        <dbReference type="Pfam" id="PF12164"/>
    </source>
</evidence>
<protein>
    <submittedName>
        <fullName evidence="3">Stage V sporulation protein AA</fullName>
    </submittedName>
</protein>
<dbReference type="RefSeq" id="WP_132848529.1">
    <property type="nucleotide sequence ID" value="NZ_CP058648.1"/>
</dbReference>
<dbReference type="InterPro" id="IPR038548">
    <property type="entry name" value="SporV_AA_N_sf"/>
</dbReference>
<evidence type="ECO:0000313" key="3">
    <source>
        <dbReference type="EMBL" id="TCQ02125.1"/>
    </source>
</evidence>